<dbReference type="Pfam" id="PF03807">
    <property type="entry name" value="F420_oxidored"/>
    <property type="match status" value="1"/>
</dbReference>
<name>A0A369TRQ4_9RHOB</name>
<dbReference type="Gene3D" id="3.40.50.720">
    <property type="entry name" value="NAD(P)-binding Rossmann-like Domain"/>
    <property type="match status" value="1"/>
</dbReference>
<sequence length="248" mass="25562">MRIGFLGSGHIAAPMARALARAGHDVTVSERNAEVAAELADAGLGITVADNQTVVDSADAVFLCLRPAVWQGIVAPLSFRARQSIVSVMAGVPLSDIAQAVAPASDLSVTIPYGFIENGGCPLPVAGDPATLTALFGDANPVLPQASEDALRHHFAASTMTTATVGLLLTASDWLAKQTGDAEAAEVYVAHLVSGFLADLPKSDPVALAQARAELATPDTLNLQMAEGLRFDEVHAVLDRISASMTNG</sequence>
<dbReference type="GO" id="GO:0055129">
    <property type="term" value="P:L-proline biosynthetic process"/>
    <property type="evidence" value="ECO:0007669"/>
    <property type="project" value="TreeGrafter"/>
</dbReference>
<reference evidence="3 4" key="1">
    <citation type="submission" date="2018-07" db="EMBL/GenBank/DDBJ databases">
        <title>Thalassococcus profundi sp. nov., a marine bacterium isolated from deep seawater of Okinawa Trough.</title>
        <authorList>
            <person name="Yu M."/>
        </authorList>
    </citation>
    <scope>NUCLEOTIDE SEQUENCE [LARGE SCALE GENOMIC DNA]</scope>
    <source>
        <strain evidence="3 4">WRAS1</strain>
    </source>
</reference>
<dbReference type="InterPro" id="IPR028939">
    <property type="entry name" value="P5C_Rdtase_cat_N"/>
</dbReference>
<dbReference type="OrthoDB" id="9805754at2"/>
<feature type="domain" description="Pyrroline-5-carboxylate reductase catalytic N-terminal" evidence="2">
    <location>
        <begin position="2"/>
        <end position="91"/>
    </location>
</feature>
<dbReference type="Proteomes" id="UP000253977">
    <property type="component" value="Unassembled WGS sequence"/>
</dbReference>
<evidence type="ECO:0000313" key="4">
    <source>
        <dbReference type="Proteomes" id="UP000253977"/>
    </source>
</evidence>
<dbReference type="RefSeq" id="WP_114509662.1">
    <property type="nucleotide sequence ID" value="NZ_QPMK01000002.1"/>
</dbReference>
<dbReference type="PANTHER" id="PTHR11645:SF13">
    <property type="entry name" value="PYRROLINE-5-CARBOXYLATE REDUCTASE CATALYTIC N-TERMINAL DOMAIN-CONTAINING PROTEIN"/>
    <property type="match status" value="1"/>
</dbReference>
<evidence type="ECO:0000259" key="2">
    <source>
        <dbReference type="Pfam" id="PF03807"/>
    </source>
</evidence>
<accession>A0A369TRQ4</accession>
<comment type="similarity">
    <text evidence="1">Belongs to the pyrroline-5-carboxylate reductase family.</text>
</comment>
<dbReference type="InterPro" id="IPR036291">
    <property type="entry name" value="NAD(P)-bd_dom_sf"/>
</dbReference>
<evidence type="ECO:0000256" key="1">
    <source>
        <dbReference type="ARBA" id="ARBA00005525"/>
    </source>
</evidence>
<evidence type="ECO:0000313" key="3">
    <source>
        <dbReference type="EMBL" id="RDD67850.1"/>
    </source>
</evidence>
<protein>
    <submittedName>
        <fullName evidence="3">Pyrroline-5-carboxylate reductase</fullName>
    </submittedName>
</protein>
<dbReference type="PANTHER" id="PTHR11645">
    <property type="entry name" value="PYRROLINE-5-CARBOXYLATE REDUCTASE"/>
    <property type="match status" value="1"/>
</dbReference>
<dbReference type="AlphaFoldDB" id="A0A369TRQ4"/>
<comment type="caution">
    <text evidence="3">The sequence shown here is derived from an EMBL/GenBank/DDBJ whole genome shotgun (WGS) entry which is preliminary data.</text>
</comment>
<proteinExistence type="inferred from homology"/>
<keyword evidence="4" id="KW-1185">Reference proteome</keyword>
<dbReference type="EMBL" id="QPMK01000002">
    <property type="protein sequence ID" value="RDD67850.1"/>
    <property type="molecule type" value="Genomic_DNA"/>
</dbReference>
<dbReference type="SUPFAM" id="SSF51735">
    <property type="entry name" value="NAD(P)-binding Rossmann-fold domains"/>
    <property type="match status" value="1"/>
</dbReference>
<dbReference type="GO" id="GO:0004735">
    <property type="term" value="F:pyrroline-5-carboxylate reductase activity"/>
    <property type="evidence" value="ECO:0007669"/>
    <property type="project" value="TreeGrafter"/>
</dbReference>
<gene>
    <name evidence="3" type="ORF">DU478_04105</name>
</gene>
<organism evidence="3 4">
    <name type="scientific">Thalassococcus profundi</name>
    <dbReference type="NCBI Taxonomy" id="2282382"/>
    <lineage>
        <taxon>Bacteria</taxon>
        <taxon>Pseudomonadati</taxon>
        <taxon>Pseudomonadota</taxon>
        <taxon>Alphaproteobacteria</taxon>
        <taxon>Rhodobacterales</taxon>
        <taxon>Roseobacteraceae</taxon>
        <taxon>Thalassococcus</taxon>
    </lineage>
</organism>